<keyword evidence="2" id="KW-1185">Reference proteome</keyword>
<accession>A0A544QR00</accession>
<dbReference type="Proteomes" id="UP000315385">
    <property type="component" value="Unassembled WGS sequence"/>
</dbReference>
<reference evidence="1 2" key="1">
    <citation type="submission" date="2019-02" db="EMBL/GenBank/DDBJ databases">
        <title>Halonotius sp. a new haloqrchaeon isolated from saline water.</title>
        <authorList>
            <person name="Duran-Viseras A."/>
            <person name="Sanchez-Porro C."/>
            <person name="Ventosa A."/>
        </authorList>
    </citation>
    <scope>NUCLEOTIDE SEQUENCE [LARGE SCALE GENOMIC DNA]</scope>
    <source>
        <strain evidence="1 2">F9-27</strain>
    </source>
</reference>
<sequence>MASKGVTGKTAAEVRERRENFAETKRGQLYDFEDCFCLAKIPRQPDDYDGPDRYCFSRDLDYETHICKHHGGAGDPSNLDPLANMTHGFHATRENLKSDFSDADQALYEWVVGEWPGAYDVEVSEDPLAEYEFHALGIEIVRAERAEGFLIDEGEDNVKKVFGPNGEVEYEQIPHYLSDMVQRQRKLIMKMEDNLGISRKKRLANETAQDATEAFKSFAEVGASLINDDSTEYDPDRFGQHSETG</sequence>
<proteinExistence type="predicted"/>
<organism evidence="1 2">
    <name type="scientific">Halonotius roseus</name>
    <dbReference type="NCBI Taxonomy" id="2511997"/>
    <lineage>
        <taxon>Archaea</taxon>
        <taxon>Methanobacteriati</taxon>
        <taxon>Methanobacteriota</taxon>
        <taxon>Stenosarchaea group</taxon>
        <taxon>Halobacteria</taxon>
        <taxon>Halobacteriales</taxon>
        <taxon>Haloferacaceae</taxon>
        <taxon>Halonotius</taxon>
    </lineage>
</organism>
<comment type="caution">
    <text evidence="1">The sequence shown here is derived from an EMBL/GenBank/DDBJ whole genome shotgun (WGS) entry which is preliminary data.</text>
</comment>
<evidence type="ECO:0000313" key="1">
    <source>
        <dbReference type="EMBL" id="TQQ81868.1"/>
    </source>
</evidence>
<evidence type="ECO:0000313" key="2">
    <source>
        <dbReference type="Proteomes" id="UP000315385"/>
    </source>
</evidence>
<protein>
    <submittedName>
        <fullName evidence="1">Uncharacterized protein</fullName>
    </submittedName>
</protein>
<dbReference type="AlphaFoldDB" id="A0A544QR00"/>
<dbReference type="OrthoDB" id="196750at2157"/>
<gene>
    <name evidence="1" type="ORF">EWF95_02720</name>
</gene>
<dbReference type="EMBL" id="SESI01000001">
    <property type="protein sequence ID" value="TQQ81868.1"/>
    <property type="molecule type" value="Genomic_DNA"/>
</dbReference>
<name>A0A544QR00_9EURY</name>
<dbReference type="RefSeq" id="WP_142442521.1">
    <property type="nucleotide sequence ID" value="NZ_SESI01000001.1"/>
</dbReference>